<comment type="caution">
    <text evidence="5">The sequence shown here is derived from an EMBL/GenBank/DDBJ whole genome shotgun (WGS) entry which is preliminary data.</text>
</comment>
<dbReference type="SUPFAM" id="SSF46785">
    <property type="entry name" value="Winged helix' DNA-binding domain"/>
    <property type="match status" value="1"/>
</dbReference>
<dbReference type="InterPro" id="IPR001845">
    <property type="entry name" value="HTH_ArsR_DNA-bd_dom"/>
</dbReference>
<dbReference type="PANTHER" id="PTHR43132:SF2">
    <property type="entry name" value="ARSENICAL RESISTANCE OPERON REPRESSOR ARSR-RELATED"/>
    <property type="match status" value="1"/>
</dbReference>
<dbReference type="InterPro" id="IPR011991">
    <property type="entry name" value="ArsR-like_HTH"/>
</dbReference>
<dbReference type="Gene3D" id="1.10.10.10">
    <property type="entry name" value="Winged helix-like DNA-binding domain superfamily/Winged helix DNA-binding domain"/>
    <property type="match status" value="1"/>
</dbReference>
<dbReference type="InterPro" id="IPR036388">
    <property type="entry name" value="WH-like_DNA-bd_sf"/>
</dbReference>
<dbReference type="Pfam" id="PF01022">
    <property type="entry name" value="HTH_5"/>
    <property type="match status" value="1"/>
</dbReference>
<reference evidence="5 6" key="1">
    <citation type="submission" date="2019-11" db="EMBL/GenBank/DDBJ databases">
        <title>Draft genome sequences of five Paenibacillus species of dairy origin.</title>
        <authorList>
            <person name="Olajide A.M."/>
            <person name="Chen S."/>
            <person name="Lapointe G."/>
        </authorList>
    </citation>
    <scope>NUCLEOTIDE SEQUENCE [LARGE SCALE GENOMIC DNA]</scope>
    <source>
        <strain evidence="5 6">12CR55</strain>
    </source>
</reference>
<dbReference type="EMBL" id="WNZW01000001">
    <property type="protein sequence ID" value="MUG43964.1"/>
    <property type="molecule type" value="Genomic_DNA"/>
</dbReference>
<dbReference type="InterPro" id="IPR051011">
    <property type="entry name" value="Metal_resp_trans_reg"/>
</dbReference>
<dbReference type="OrthoDB" id="529288at2"/>
<proteinExistence type="predicted"/>
<keyword evidence="3" id="KW-0804">Transcription</keyword>
<dbReference type="SMART" id="SM00418">
    <property type="entry name" value="HTH_ARSR"/>
    <property type="match status" value="1"/>
</dbReference>
<accession>A0A7X3CLR9</accession>
<evidence type="ECO:0000256" key="3">
    <source>
        <dbReference type="ARBA" id="ARBA00023163"/>
    </source>
</evidence>
<dbReference type="RefSeq" id="WP_155609395.1">
    <property type="nucleotide sequence ID" value="NZ_WNZW01000001.1"/>
</dbReference>
<dbReference type="AlphaFoldDB" id="A0A7X3CLR9"/>
<dbReference type="GO" id="GO:0003677">
    <property type="term" value="F:DNA binding"/>
    <property type="evidence" value="ECO:0007669"/>
    <property type="project" value="UniProtKB-KW"/>
</dbReference>
<protein>
    <submittedName>
        <fullName evidence="5">Metalloregulator ArsR/SmtB family transcription factor</fullName>
    </submittedName>
</protein>
<dbReference type="InterPro" id="IPR036390">
    <property type="entry name" value="WH_DNA-bd_sf"/>
</dbReference>
<feature type="domain" description="HTH arsR-type" evidence="4">
    <location>
        <begin position="1"/>
        <end position="92"/>
    </location>
</feature>
<gene>
    <name evidence="5" type="ORF">GNP95_02945</name>
</gene>
<evidence type="ECO:0000313" key="5">
    <source>
        <dbReference type="EMBL" id="MUG43964.1"/>
    </source>
</evidence>
<dbReference type="InterPro" id="IPR018656">
    <property type="entry name" value="DUF2087"/>
</dbReference>
<evidence type="ECO:0000256" key="2">
    <source>
        <dbReference type="ARBA" id="ARBA00023125"/>
    </source>
</evidence>
<name>A0A7X3CLR9_9BACL</name>
<dbReference type="PROSITE" id="PS50987">
    <property type="entry name" value="HTH_ARSR_2"/>
    <property type="match status" value="1"/>
</dbReference>
<dbReference type="PANTHER" id="PTHR43132">
    <property type="entry name" value="ARSENICAL RESISTANCE OPERON REPRESSOR ARSR-RELATED"/>
    <property type="match status" value="1"/>
</dbReference>
<dbReference type="Proteomes" id="UP000447876">
    <property type="component" value="Unassembled WGS sequence"/>
</dbReference>
<evidence type="ECO:0000313" key="6">
    <source>
        <dbReference type="Proteomes" id="UP000447876"/>
    </source>
</evidence>
<dbReference type="PRINTS" id="PR00778">
    <property type="entry name" value="HTHARSR"/>
</dbReference>
<keyword evidence="2" id="KW-0238">DNA-binding</keyword>
<dbReference type="GO" id="GO:0003700">
    <property type="term" value="F:DNA-binding transcription factor activity"/>
    <property type="evidence" value="ECO:0007669"/>
    <property type="project" value="InterPro"/>
</dbReference>
<dbReference type="NCBIfam" id="NF033788">
    <property type="entry name" value="HTH_metalloreg"/>
    <property type="match status" value="1"/>
</dbReference>
<keyword evidence="1" id="KW-0805">Transcription regulation</keyword>
<dbReference type="Pfam" id="PF09860">
    <property type="entry name" value="DUF2087"/>
    <property type="match status" value="1"/>
</dbReference>
<evidence type="ECO:0000259" key="4">
    <source>
        <dbReference type="PROSITE" id="PS50987"/>
    </source>
</evidence>
<evidence type="ECO:0000256" key="1">
    <source>
        <dbReference type="ARBA" id="ARBA00023015"/>
    </source>
</evidence>
<organism evidence="5 6">
    <name type="scientific">Paenibacillus woosongensis</name>
    <dbReference type="NCBI Taxonomy" id="307580"/>
    <lineage>
        <taxon>Bacteria</taxon>
        <taxon>Bacillati</taxon>
        <taxon>Bacillota</taxon>
        <taxon>Bacilli</taxon>
        <taxon>Bacillales</taxon>
        <taxon>Paenibacillaceae</taxon>
        <taxon>Paenibacillus</taxon>
    </lineage>
</organism>
<dbReference type="CDD" id="cd00090">
    <property type="entry name" value="HTH_ARSR"/>
    <property type="match status" value="1"/>
</dbReference>
<sequence length="199" mass="23290">MQLDKVVAYHKALADPTRIRILILLGDGERNGQELARKLGVTPATITHHAAKLREASLINERRDKNTIFFSLNHYFLKNNADATINLIYRASEGGTDMLDEQQQRIRESVIKNFFTAEGKLKSIPAQLKKKLIVLEQLVSRLELGRKYSEPEINAFIKNYHEDFATIRREFIMHQFMFRENDIYELNPQEMWAKWEKLS</sequence>